<accession>A0A174T7P9</accession>
<dbReference type="InterPro" id="IPR018060">
    <property type="entry name" value="HTH_AraC"/>
</dbReference>
<keyword evidence="2" id="KW-0238">DNA-binding</keyword>
<dbReference type="EMBL" id="CZBP01000011">
    <property type="protein sequence ID" value="CUQ02869.1"/>
    <property type="molecule type" value="Genomic_DNA"/>
</dbReference>
<dbReference type="PROSITE" id="PS00041">
    <property type="entry name" value="HTH_ARAC_FAMILY_1"/>
    <property type="match status" value="1"/>
</dbReference>
<name>A0A174T7P9_9FIRM</name>
<gene>
    <name evidence="5" type="primary">araC_1</name>
    <name evidence="5" type="ORF">ERS852569_01651</name>
</gene>
<dbReference type="Proteomes" id="UP000095762">
    <property type="component" value="Unassembled WGS sequence"/>
</dbReference>
<dbReference type="PRINTS" id="PR00032">
    <property type="entry name" value="HTHARAC"/>
</dbReference>
<dbReference type="InterPro" id="IPR020449">
    <property type="entry name" value="Tscrpt_reg_AraC-type_HTH"/>
</dbReference>
<dbReference type="SUPFAM" id="SSF46689">
    <property type="entry name" value="Homeodomain-like"/>
    <property type="match status" value="1"/>
</dbReference>
<evidence type="ECO:0000256" key="2">
    <source>
        <dbReference type="ARBA" id="ARBA00023125"/>
    </source>
</evidence>
<reference evidence="5 6" key="1">
    <citation type="submission" date="2015-09" db="EMBL/GenBank/DDBJ databases">
        <authorList>
            <consortium name="Pathogen Informatics"/>
        </authorList>
    </citation>
    <scope>NUCLEOTIDE SEQUENCE [LARGE SCALE GENOMIC DNA]</scope>
    <source>
        <strain evidence="5 6">2789STDY5834957</strain>
    </source>
</reference>
<dbReference type="SMART" id="SM00342">
    <property type="entry name" value="HTH_ARAC"/>
    <property type="match status" value="1"/>
</dbReference>
<keyword evidence="1" id="KW-0805">Transcription regulation</keyword>
<dbReference type="InterPro" id="IPR009057">
    <property type="entry name" value="Homeodomain-like_sf"/>
</dbReference>
<dbReference type="AlphaFoldDB" id="A0A174T7P9"/>
<evidence type="ECO:0000256" key="1">
    <source>
        <dbReference type="ARBA" id="ARBA00023015"/>
    </source>
</evidence>
<dbReference type="InterPro" id="IPR053142">
    <property type="entry name" value="PchR_regulatory_protein"/>
</dbReference>
<dbReference type="Gene3D" id="1.10.10.60">
    <property type="entry name" value="Homeodomain-like"/>
    <property type="match status" value="1"/>
</dbReference>
<organism evidence="5 6">
    <name type="scientific">Blautia obeum</name>
    <dbReference type="NCBI Taxonomy" id="40520"/>
    <lineage>
        <taxon>Bacteria</taxon>
        <taxon>Bacillati</taxon>
        <taxon>Bacillota</taxon>
        <taxon>Clostridia</taxon>
        <taxon>Lachnospirales</taxon>
        <taxon>Lachnospiraceae</taxon>
        <taxon>Blautia</taxon>
    </lineage>
</organism>
<feature type="domain" description="HTH araC/xylS-type" evidence="4">
    <location>
        <begin position="241"/>
        <end position="339"/>
    </location>
</feature>
<keyword evidence="3" id="KW-0804">Transcription</keyword>
<sequence length="342" mass="39183">MSGVKKQVLSNAIDILLNQGNLPEKLDGKKLYGEALEGDDALKADCRVYQLSNGTGNGQITVYQVFNGIELYYNDIHLAYCNQDQVTAKNIIEINHCYIGRYECSFGENSCCYLSAGDLSIGSAMKKKSFSIFPLNHYHGISIIINLEKLLPEVRQIMELLNIDLNYIEKSICKENRLCIVRANPSIEHIFSELYHVREQRKAGYIKIKVLELLLFLSDLGNMEEMQEPEYYNQNQVKLTKEIAAFITEDLTMHYTIEQLSERFGISMTTLKKGFHGVYGTSVYSWLRNYRMQTAQKLLLETELSVAEIAHQVGYENPNKFSTAFKSVYEITPTQFRNNIKL</sequence>
<evidence type="ECO:0000259" key="4">
    <source>
        <dbReference type="PROSITE" id="PS01124"/>
    </source>
</evidence>
<dbReference type="RefSeq" id="WP_242859963.1">
    <property type="nucleotide sequence ID" value="NZ_CZBP01000011.1"/>
</dbReference>
<dbReference type="GO" id="GO:0003700">
    <property type="term" value="F:DNA-binding transcription factor activity"/>
    <property type="evidence" value="ECO:0007669"/>
    <property type="project" value="InterPro"/>
</dbReference>
<evidence type="ECO:0000313" key="5">
    <source>
        <dbReference type="EMBL" id="CUQ02869.1"/>
    </source>
</evidence>
<dbReference type="PANTHER" id="PTHR47893:SF1">
    <property type="entry name" value="REGULATORY PROTEIN PCHR"/>
    <property type="match status" value="1"/>
</dbReference>
<dbReference type="GO" id="GO:0043565">
    <property type="term" value="F:sequence-specific DNA binding"/>
    <property type="evidence" value="ECO:0007669"/>
    <property type="project" value="InterPro"/>
</dbReference>
<dbReference type="Pfam" id="PF12833">
    <property type="entry name" value="HTH_18"/>
    <property type="match status" value="1"/>
</dbReference>
<evidence type="ECO:0000256" key="3">
    <source>
        <dbReference type="ARBA" id="ARBA00023163"/>
    </source>
</evidence>
<dbReference type="PROSITE" id="PS01124">
    <property type="entry name" value="HTH_ARAC_FAMILY_2"/>
    <property type="match status" value="1"/>
</dbReference>
<evidence type="ECO:0000313" key="6">
    <source>
        <dbReference type="Proteomes" id="UP000095762"/>
    </source>
</evidence>
<dbReference type="PANTHER" id="PTHR47893">
    <property type="entry name" value="REGULATORY PROTEIN PCHR"/>
    <property type="match status" value="1"/>
</dbReference>
<dbReference type="InterPro" id="IPR018062">
    <property type="entry name" value="HTH_AraC-typ_CS"/>
</dbReference>
<proteinExistence type="predicted"/>
<protein>
    <submittedName>
        <fullName evidence="5">Arabinose operon regulatory protein</fullName>
    </submittedName>
</protein>